<dbReference type="SUPFAM" id="SSF46785">
    <property type="entry name" value="Winged helix' DNA-binding domain"/>
    <property type="match status" value="1"/>
</dbReference>
<dbReference type="Gene3D" id="1.10.10.10">
    <property type="entry name" value="Winged helix-like DNA-binding domain superfamily/Winged helix DNA-binding domain"/>
    <property type="match status" value="1"/>
</dbReference>
<gene>
    <name evidence="1" type="ORF">NCTC12204_01915</name>
</gene>
<dbReference type="Proteomes" id="UP000352698">
    <property type="component" value="Unassembled WGS sequence"/>
</dbReference>
<proteinExistence type="predicted"/>
<evidence type="ECO:0000313" key="2">
    <source>
        <dbReference type="Proteomes" id="UP000352698"/>
    </source>
</evidence>
<protein>
    <submittedName>
        <fullName evidence="1">Uncharacterized protein</fullName>
    </submittedName>
</protein>
<dbReference type="RefSeq" id="WP_010737931.1">
    <property type="nucleotide sequence ID" value="NZ_AP027299.1"/>
</dbReference>
<dbReference type="InterPro" id="IPR036388">
    <property type="entry name" value="WH-like_DNA-bd_sf"/>
</dbReference>
<evidence type="ECO:0000313" key="1">
    <source>
        <dbReference type="EMBL" id="VTQ66431.1"/>
    </source>
</evidence>
<accession>A0A449EBT3</accession>
<dbReference type="EMBL" id="CABEEP010000001">
    <property type="protein sequence ID" value="VTQ66431.1"/>
    <property type="molecule type" value="Genomic_DNA"/>
</dbReference>
<comment type="caution">
    <text evidence="1">The sequence shown here is derived from an EMBL/GenBank/DDBJ whole genome shotgun (WGS) entry which is preliminary data.</text>
</comment>
<organism evidence="1 2">
    <name type="scientific">Enterococcus hirae</name>
    <dbReference type="NCBI Taxonomy" id="1354"/>
    <lineage>
        <taxon>Bacteria</taxon>
        <taxon>Bacillati</taxon>
        <taxon>Bacillota</taxon>
        <taxon>Bacilli</taxon>
        <taxon>Lactobacillales</taxon>
        <taxon>Enterococcaceae</taxon>
        <taxon>Enterococcus</taxon>
    </lineage>
</organism>
<name>A0A449EBT3_ENTHR</name>
<reference evidence="1 2" key="1">
    <citation type="submission" date="2019-05" db="EMBL/GenBank/DDBJ databases">
        <authorList>
            <consortium name="Pathogen Informatics"/>
        </authorList>
    </citation>
    <scope>NUCLEOTIDE SEQUENCE [LARGE SCALE GENOMIC DNA]</scope>
    <source>
        <strain evidence="1 2">NCTC12204</strain>
    </source>
</reference>
<sequence>MKAILSKKHYIQLIILETYLANGQVTVQQLEETTQATKQTILKQLNELENRGFFQVEKKKIIYC</sequence>
<dbReference type="AlphaFoldDB" id="A0A449EBT3"/>
<dbReference type="InterPro" id="IPR036390">
    <property type="entry name" value="WH_DNA-bd_sf"/>
</dbReference>